<reference evidence="2" key="1">
    <citation type="submission" date="2021-02" db="EMBL/GenBank/DDBJ databases">
        <authorList>
            <person name="Nowell W R."/>
        </authorList>
    </citation>
    <scope>NUCLEOTIDE SEQUENCE</scope>
</reference>
<evidence type="ECO:0000313" key="2">
    <source>
        <dbReference type="EMBL" id="CAF1290520.1"/>
    </source>
</evidence>
<gene>
    <name evidence="1" type="ORF">IZO911_LOCUS30853</name>
    <name evidence="4" type="ORF">KXQ929_LOCUS28718</name>
    <name evidence="3" type="ORF">OKA104_LOCUS15220</name>
    <name evidence="2" type="ORF">VCS650_LOCUS30481</name>
</gene>
<dbReference type="EMBL" id="CAJOAY010000830">
    <property type="protein sequence ID" value="CAF3742962.1"/>
    <property type="molecule type" value="Genomic_DNA"/>
</dbReference>
<dbReference type="Proteomes" id="UP000663868">
    <property type="component" value="Unassembled WGS sequence"/>
</dbReference>
<evidence type="ECO:0000313" key="3">
    <source>
        <dbReference type="EMBL" id="CAF3742962.1"/>
    </source>
</evidence>
<dbReference type="Proteomes" id="UP000663860">
    <property type="component" value="Unassembled WGS sequence"/>
</dbReference>
<proteinExistence type="predicted"/>
<sequence>MASSANPQSSYFVIKLANKCSFNIDKNLYPVQVHIRRFTTSGNKKDFIGPVNISYPILQFSGGELKLAMEVNNTQQATNRTMRLVNEHLEGNDGTIHKEKPETYRTFHMDQIKNNNNETAHDDEQFAAYDDETYLGHTTLYDTIIPNNNIQAACDDEFASYDDETYLGPNN</sequence>
<accession>A0A815D281</accession>
<evidence type="ECO:0000313" key="5">
    <source>
        <dbReference type="Proteomes" id="UP000663891"/>
    </source>
</evidence>
<dbReference type="Proteomes" id="UP000663881">
    <property type="component" value="Unassembled WGS sequence"/>
</dbReference>
<name>A0A815D281_9BILA</name>
<dbReference type="EMBL" id="CAJNON010000496">
    <property type="protein sequence ID" value="CAF1290520.1"/>
    <property type="molecule type" value="Genomic_DNA"/>
</dbReference>
<organism evidence="2 5">
    <name type="scientific">Adineta steineri</name>
    <dbReference type="NCBI Taxonomy" id="433720"/>
    <lineage>
        <taxon>Eukaryota</taxon>
        <taxon>Metazoa</taxon>
        <taxon>Spiralia</taxon>
        <taxon>Gnathifera</taxon>
        <taxon>Rotifera</taxon>
        <taxon>Eurotatoria</taxon>
        <taxon>Bdelloidea</taxon>
        <taxon>Adinetida</taxon>
        <taxon>Adinetidae</taxon>
        <taxon>Adineta</taxon>
    </lineage>
</organism>
<dbReference type="EMBL" id="CAJNOE010000491">
    <property type="protein sequence ID" value="CAF1242091.1"/>
    <property type="molecule type" value="Genomic_DNA"/>
</dbReference>
<evidence type="ECO:0000313" key="1">
    <source>
        <dbReference type="EMBL" id="CAF1242091.1"/>
    </source>
</evidence>
<dbReference type="AlphaFoldDB" id="A0A815D281"/>
<comment type="caution">
    <text evidence="2">The sequence shown here is derived from an EMBL/GenBank/DDBJ whole genome shotgun (WGS) entry which is preliminary data.</text>
</comment>
<dbReference type="Proteomes" id="UP000663891">
    <property type="component" value="Unassembled WGS sequence"/>
</dbReference>
<evidence type="ECO:0000313" key="4">
    <source>
        <dbReference type="EMBL" id="CAF4005152.1"/>
    </source>
</evidence>
<protein>
    <submittedName>
        <fullName evidence="2">Uncharacterized protein</fullName>
    </submittedName>
</protein>
<dbReference type="EMBL" id="CAJOBB010002875">
    <property type="protein sequence ID" value="CAF4005152.1"/>
    <property type="molecule type" value="Genomic_DNA"/>
</dbReference>